<accession>A0A8E5HQ73</accession>
<keyword evidence="2" id="KW-0472">Membrane</keyword>
<dbReference type="GeneID" id="66064442"/>
<evidence type="ECO:0000256" key="1">
    <source>
        <dbReference type="SAM" id="MobiDB-lite"/>
    </source>
</evidence>
<feature type="compositionally biased region" description="Basic and acidic residues" evidence="1">
    <location>
        <begin position="147"/>
        <end position="159"/>
    </location>
</feature>
<keyword evidence="4" id="KW-1185">Reference proteome</keyword>
<protein>
    <submittedName>
        <fullName evidence="3">Uncharacterized protein</fullName>
    </submittedName>
</protein>
<feature type="region of interest" description="Disordered" evidence="1">
    <location>
        <begin position="128"/>
        <end position="159"/>
    </location>
</feature>
<dbReference type="RefSeq" id="XP_042997096.1">
    <property type="nucleotide sequence ID" value="XM_043141162.1"/>
</dbReference>
<gene>
    <name evidence="3" type="ORF">UV8b_03664</name>
</gene>
<dbReference type="KEGG" id="uvi:66064442"/>
<dbReference type="AlphaFoldDB" id="A0A8E5HQ73"/>
<proteinExistence type="predicted"/>
<evidence type="ECO:0000256" key="2">
    <source>
        <dbReference type="SAM" id="Phobius"/>
    </source>
</evidence>
<dbReference type="EMBL" id="CP072755">
    <property type="protein sequence ID" value="QUC19423.1"/>
    <property type="molecule type" value="Genomic_DNA"/>
</dbReference>
<name>A0A8E5HQ73_USTVR</name>
<keyword evidence="2" id="KW-1133">Transmembrane helix</keyword>
<feature type="transmembrane region" description="Helical" evidence="2">
    <location>
        <begin position="98"/>
        <end position="120"/>
    </location>
</feature>
<organism evidence="3 4">
    <name type="scientific">Ustilaginoidea virens</name>
    <name type="common">Rice false smut fungus</name>
    <name type="synonym">Villosiclava virens</name>
    <dbReference type="NCBI Taxonomy" id="1159556"/>
    <lineage>
        <taxon>Eukaryota</taxon>
        <taxon>Fungi</taxon>
        <taxon>Dikarya</taxon>
        <taxon>Ascomycota</taxon>
        <taxon>Pezizomycotina</taxon>
        <taxon>Sordariomycetes</taxon>
        <taxon>Hypocreomycetidae</taxon>
        <taxon>Hypocreales</taxon>
        <taxon>Clavicipitaceae</taxon>
        <taxon>Ustilaginoidea</taxon>
    </lineage>
</organism>
<dbReference type="Proteomes" id="UP000027002">
    <property type="component" value="Chromosome 3"/>
</dbReference>
<keyword evidence="2" id="KW-0812">Transmembrane</keyword>
<evidence type="ECO:0000313" key="4">
    <source>
        <dbReference type="Proteomes" id="UP000027002"/>
    </source>
</evidence>
<sequence length="159" mass="17294">MDDCSSISCAYSERSLQVVAPAICTARYSRQHVPDSCALLVAPGPPGSRGQLRAVEAIFVRLLLRLVHTSPTNPPYRGGVPQTANNGLVGQSNFGPDGVASVVSIFLTGLVCLVGIVTALEQQKASHRAKWRASNIEDNGKKKKRERERERERESRKSP</sequence>
<evidence type="ECO:0000313" key="3">
    <source>
        <dbReference type="EMBL" id="QUC19423.1"/>
    </source>
</evidence>
<reference evidence="3" key="1">
    <citation type="submission" date="2020-03" db="EMBL/GenBank/DDBJ databases">
        <title>A mixture of massive structural variations and highly conserved coding sequences in Ustilaginoidea virens genome.</title>
        <authorList>
            <person name="Zhang K."/>
            <person name="Zhao Z."/>
            <person name="Zhang Z."/>
            <person name="Li Y."/>
            <person name="Hsiang T."/>
            <person name="Sun W."/>
        </authorList>
    </citation>
    <scope>NUCLEOTIDE SEQUENCE</scope>
    <source>
        <strain evidence="3">UV-8b</strain>
    </source>
</reference>